<name>A0A4C1UMA7_EUMVA</name>
<reference evidence="1 2" key="1">
    <citation type="journal article" date="2019" name="Commun. Biol.">
        <title>The bagworm genome reveals a unique fibroin gene that provides high tensile strength.</title>
        <authorList>
            <person name="Kono N."/>
            <person name="Nakamura H."/>
            <person name="Ohtoshi R."/>
            <person name="Tomita M."/>
            <person name="Numata K."/>
            <person name="Arakawa K."/>
        </authorList>
    </citation>
    <scope>NUCLEOTIDE SEQUENCE [LARGE SCALE GENOMIC DNA]</scope>
</reference>
<comment type="caution">
    <text evidence="1">The sequence shown here is derived from an EMBL/GenBank/DDBJ whole genome shotgun (WGS) entry which is preliminary data.</text>
</comment>
<gene>
    <name evidence="1" type="ORF">EVAR_16787_1</name>
</gene>
<organism evidence="1 2">
    <name type="scientific">Eumeta variegata</name>
    <name type="common">Bagworm moth</name>
    <name type="synonym">Eumeta japonica</name>
    <dbReference type="NCBI Taxonomy" id="151549"/>
    <lineage>
        <taxon>Eukaryota</taxon>
        <taxon>Metazoa</taxon>
        <taxon>Ecdysozoa</taxon>
        <taxon>Arthropoda</taxon>
        <taxon>Hexapoda</taxon>
        <taxon>Insecta</taxon>
        <taxon>Pterygota</taxon>
        <taxon>Neoptera</taxon>
        <taxon>Endopterygota</taxon>
        <taxon>Lepidoptera</taxon>
        <taxon>Glossata</taxon>
        <taxon>Ditrysia</taxon>
        <taxon>Tineoidea</taxon>
        <taxon>Psychidae</taxon>
        <taxon>Oiketicinae</taxon>
        <taxon>Eumeta</taxon>
    </lineage>
</organism>
<keyword evidence="2" id="KW-1185">Reference proteome</keyword>
<sequence length="78" mass="8411">MGWHCLTVNFSTVRSLVKLNSVLFPGFQFPGSGRISRARPHNPRRGARVLSVSRAMFYHSAAVNVSNAAGRGSDSPPA</sequence>
<proteinExistence type="predicted"/>
<dbReference type="Proteomes" id="UP000299102">
    <property type="component" value="Unassembled WGS sequence"/>
</dbReference>
<evidence type="ECO:0000313" key="1">
    <source>
        <dbReference type="EMBL" id="GBP27116.1"/>
    </source>
</evidence>
<protein>
    <submittedName>
        <fullName evidence="1">Uncharacterized protein</fullName>
    </submittedName>
</protein>
<evidence type="ECO:0000313" key="2">
    <source>
        <dbReference type="Proteomes" id="UP000299102"/>
    </source>
</evidence>
<dbReference type="EMBL" id="BGZK01000189">
    <property type="protein sequence ID" value="GBP27116.1"/>
    <property type="molecule type" value="Genomic_DNA"/>
</dbReference>
<accession>A0A4C1UMA7</accession>
<dbReference type="AlphaFoldDB" id="A0A4C1UMA7"/>